<dbReference type="STRING" id="1385511.GCA_000425225_02521"/>
<comment type="caution">
    <text evidence="2">The sequence shown here is derived from an EMBL/GenBank/DDBJ whole genome shotgun (WGS) entry which is preliminary data.</text>
</comment>
<dbReference type="eggNOG" id="ENOG503305E">
    <property type="taxonomic scope" value="Bacteria"/>
</dbReference>
<reference evidence="2 3" key="1">
    <citation type="submission" date="2013-08" db="EMBL/GenBank/DDBJ databases">
        <authorList>
            <person name="Huang J."/>
            <person name="Wang G."/>
        </authorList>
    </citation>
    <scope>NUCLEOTIDE SEQUENCE [LARGE SCALE GENOMIC DNA]</scope>
    <source>
        <strain evidence="2 3">BH030004</strain>
    </source>
</reference>
<organism evidence="2 3">
    <name type="scientific">Pontibacillus marinus BH030004 = DSM 16465</name>
    <dbReference type="NCBI Taxonomy" id="1385511"/>
    <lineage>
        <taxon>Bacteria</taxon>
        <taxon>Bacillati</taxon>
        <taxon>Bacillota</taxon>
        <taxon>Bacilli</taxon>
        <taxon>Bacillales</taxon>
        <taxon>Bacillaceae</taxon>
        <taxon>Pontibacillus</taxon>
    </lineage>
</organism>
<dbReference type="Proteomes" id="UP000030403">
    <property type="component" value="Unassembled WGS sequence"/>
</dbReference>
<keyword evidence="3" id="KW-1185">Reference proteome</keyword>
<evidence type="ECO:0000259" key="1">
    <source>
        <dbReference type="Pfam" id="PF08906"/>
    </source>
</evidence>
<evidence type="ECO:0000313" key="2">
    <source>
        <dbReference type="EMBL" id="KGX84138.1"/>
    </source>
</evidence>
<feature type="domain" description="T6SS immunity protein Tdi1 C-terminal" evidence="1">
    <location>
        <begin position="91"/>
        <end position="133"/>
    </location>
</feature>
<dbReference type="Pfam" id="PF08906">
    <property type="entry name" value="T6SS_Tdi1_C"/>
    <property type="match status" value="1"/>
</dbReference>
<sequence>MEKWNDIIVEAFPAYQNKILCFSYDWLGRHFALDFTRIYEKEPLIVMFEPGTGEALEIPSTFLTFHEEELVDYSNAALARDFFYEWRKTNNFNSLGRDKCVGYKKPLFLGGDDEVGNLEILDMEVYWGIIGQLI</sequence>
<dbReference type="AlphaFoldDB" id="A0A0A5FZ71"/>
<name>A0A0A5FZ71_9BACI</name>
<dbReference type="EMBL" id="AVPF01000065">
    <property type="protein sequence ID" value="KGX84138.1"/>
    <property type="molecule type" value="Genomic_DNA"/>
</dbReference>
<dbReference type="InterPro" id="IPR015002">
    <property type="entry name" value="T6SS_Tdi1_C"/>
</dbReference>
<protein>
    <recommendedName>
        <fullName evidence="1">T6SS immunity protein Tdi1 C-terminal domain-containing protein</fullName>
    </recommendedName>
</protein>
<gene>
    <name evidence="2" type="ORF">N783_18840</name>
</gene>
<accession>A0A0A5FZ71</accession>
<proteinExistence type="predicted"/>
<evidence type="ECO:0000313" key="3">
    <source>
        <dbReference type="Proteomes" id="UP000030403"/>
    </source>
</evidence>